<feature type="chain" id="PRO_5041329501" description="Ground-like domain-containing protein" evidence="1">
    <location>
        <begin position="21"/>
        <end position="250"/>
    </location>
</feature>
<evidence type="ECO:0000259" key="2">
    <source>
        <dbReference type="Pfam" id="PF04155"/>
    </source>
</evidence>
<organism evidence="3 4">
    <name type="scientific">Cylicocyclus nassatus</name>
    <name type="common">Nematode worm</name>
    <dbReference type="NCBI Taxonomy" id="53992"/>
    <lineage>
        <taxon>Eukaryota</taxon>
        <taxon>Metazoa</taxon>
        <taxon>Ecdysozoa</taxon>
        <taxon>Nematoda</taxon>
        <taxon>Chromadorea</taxon>
        <taxon>Rhabditida</taxon>
        <taxon>Rhabditina</taxon>
        <taxon>Rhabditomorpha</taxon>
        <taxon>Strongyloidea</taxon>
        <taxon>Strongylidae</taxon>
        <taxon>Cylicocyclus</taxon>
    </lineage>
</organism>
<comment type="caution">
    <text evidence="3">The sequence shown here is derived from an EMBL/GenBank/DDBJ whole genome shotgun (WGS) entry which is preliminary data.</text>
</comment>
<evidence type="ECO:0000256" key="1">
    <source>
        <dbReference type="SAM" id="SignalP"/>
    </source>
</evidence>
<evidence type="ECO:0000313" key="3">
    <source>
        <dbReference type="EMBL" id="CAJ0604570.1"/>
    </source>
</evidence>
<evidence type="ECO:0000313" key="4">
    <source>
        <dbReference type="Proteomes" id="UP001176961"/>
    </source>
</evidence>
<keyword evidence="1" id="KW-0732">Signal</keyword>
<dbReference type="Proteomes" id="UP001176961">
    <property type="component" value="Unassembled WGS sequence"/>
</dbReference>
<gene>
    <name evidence="3" type="ORF">CYNAS_LOCUS16553</name>
</gene>
<name>A0AA36H5N8_CYLNA</name>
<feature type="signal peptide" evidence="1">
    <location>
        <begin position="1"/>
        <end position="20"/>
    </location>
</feature>
<dbReference type="InterPro" id="IPR007284">
    <property type="entry name" value="Ground-like_dom"/>
</dbReference>
<feature type="domain" description="Ground-like" evidence="2">
    <location>
        <begin position="177"/>
        <end position="248"/>
    </location>
</feature>
<proteinExistence type="predicted"/>
<protein>
    <recommendedName>
        <fullName evidence="2">Ground-like domain-containing protein</fullName>
    </recommendedName>
</protein>
<reference evidence="3" key="1">
    <citation type="submission" date="2023-07" db="EMBL/GenBank/DDBJ databases">
        <authorList>
            <consortium name="CYATHOMIX"/>
        </authorList>
    </citation>
    <scope>NUCLEOTIDE SEQUENCE</scope>
    <source>
        <strain evidence="3">N/A</strain>
    </source>
</reference>
<dbReference type="EMBL" id="CATQJL010000305">
    <property type="protein sequence ID" value="CAJ0604570.1"/>
    <property type="molecule type" value="Genomic_DNA"/>
</dbReference>
<keyword evidence="4" id="KW-1185">Reference proteome</keyword>
<dbReference type="Pfam" id="PF04155">
    <property type="entry name" value="Ground-like"/>
    <property type="match status" value="1"/>
</dbReference>
<accession>A0AA36H5N8</accession>
<sequence>MTAAGFFLIVVLTRPPSVLPFIFDLMNGLVPRSSPQCICAPPPCAASANAASVSQIALVGQSGAVTPIASEGPIGPPPVPKGYVGSPDPVGLYPPSYGGSRVPPYSAGISPYSEGGISPYGEGGPPYGGGTSPYGGGVSPYGAGRAFGRPNFAAAGFPHKKRRHRRRAPMMWAPQEEECTSKEVGSIIEQAMNPFSRAESCERIRETLMHHYDREVLVMCSPYRIDFRVTEAPEYCEKIRNGTHCYAFVF</sequence>
<dbReference type="AlphaFoldDB" id="A0AA36H5N8"/>